<dbReference type="PANTHER" id="PTHR21192:SF2">
    <property type="entry name" value="NADH DEHYDROGENASE [UBIQUINONE] 1 ALPHA SUBCOMPLEX ASSEMBLY FACTOR 3"/>
    <property type="match status" value="1"/>
</dbReference>
<name>A0A839F9M0_9GAMM</name>
<reference evidence="1 2" key="1">
    <citation type="submission" date="2020-07" db="EMBL/GenBank/DDBJ databases">
        <title>Genomic Encyclopedia of Type Strains, Phase IV (KMG-V): Genome sequencing to study the core and pangenomes of soil and plant-associated prokaryotes.</title>
        <authorList>
            <person name="Whitman W."/>
        </authorList>
    </citation>
    <scope>NUCLEOTIDE SEQUENCE [LARGE SCALE GENOMIC DNA]</scope>
    <source>
        <strain evidence="1 2">RH2WT43</strain>
    </source>
</reference>
<dbReference type="InterPro" id="IPR007523">
    <property type="entry name" value="NDUFAF3/AAMDC"/>
</dbReference>
<dbReference type="Gene3D" id="3.40.1230.10">
    <property type="entry name" value="MTH938-like"/>
    <property type="match status" value="1"/>
</dbReference>
<evidence type="ECO:0000313" key="1">
    <source>
        <dbReference type="EMBL" id="MBA8888834.1"/>
    </source>
</evidence>
<dbReference type="PANTHER" id="PTHR21192">
    <property type="entry name" value="NUCLEAR PROTEIN E3-3"/>
    <property type="match status" value="1"/>
</dbReference>
<dbReference type="EMBL" id="JACGXL010000005">
    <property type="protein sequence ID" value="MBA8888834.1"/>
    <property type="molecule type" value="Genomic_DNA"/>
</dbReference>
<protein>
    <recommendedName>
        <fullName evidence="3">Mth938-like domain-containing protein</fullName>
    </recommendedName>
</protein>
<sequence length="131" mass="13903">MQLTHELPEGHFFFRACAPGVVTVVDRELRTSLLLAPDRIVEDWPVTTAAGFDVAAADAVAALEPEVVLLGTGETQVFPPREALAALLRRRIGIEVMTNAAACRTYNLLAGEGRRVVAAIMLPGPAADPAS</sequence>
<organism evidence="1 2">
    <name type="scientific">Dokdonella fugitiva</name>
    <dbReference type="NCBI Taxonomy" id="328517"/>
    <lineage>
        <taxon>Bacteria</taxon>
        <taxon>Pseudomonadati</taxon>
        <taxon>Pseudomonadota</taxon>
        <taxon>Gammaproteobacteria</taxon>
        <taxon>Lysobacterales</taxon>
        <taxon>Rhodanobacteraceae</taxon>
        <taxon>Dokdonella</taxon>
    </lineage>
</organism>
<accession>A0A839F9M0</accession>
<dbReference type="AlphaFoldDB" id="A0A839F9M0"/>
<dbReference type="CDD" id="cd05560">
    <property type="entry name" value="Xcc1710_like"/>
    <property type="match status" value="1"/>
</dbReference>
<comment type="caution">
    <text evidence="1">The sequence shown here is derived from an EMBL/GenBank/DDBJ whole genome shotgun (WGS) entry which is preliminary data.</text>
</comment>
<gene>
    <name evidence="1" type="ORF">FHW12_003070</name>
</gene>
<dbReference type="RefSeq" id="WP_182531883.1">
    <property type="nucleotide sequence ID" value="NZ_JACGXL010000005.1"/>
</dbReference>
<dbReference type="Proteomes" id="UP000550401">
    <property type="component" value="Unassembled WGS sequence"/>
</dbReference>
<evidence type="ECO:0000313" key="2">
    <source>
        <dbReference type="Proteomes" id="UP000550401"/>
    </source>
</evidence>
<proteinExistence type="predicted"/>
<keyword evidence="2" id="KW-1185">Reference proteome</keyword>
<dbReference type="SUPFAM" id="SSF64076">
    <property type="entry name" value="MTH938-like"/>
    <property type="match status" value="1"/>
</dbReference>
<evidence type="ECO:0008006" key="3">
    <source>
        <dbReference type="Google" id="ProtNLM"/>
    </source>
</evidence>
<dbReference type="InterPro" id="IPR036748">
    <property type="entry name" value="MTH938-like_sf"/>
</dbReference>
<dbReference type="Pfam" id="PF04430">
    <property type="entry name" value="DUF498"/>
    <property type="match status" value="1"/>
</dbReference>